<name>A0A2P2KX80_RHIMU</name>
<reference evidence="1" key="1">
    <citation type="submission" date="2018-02" db="EMBL/GenBank/DDBJ databases">
        <title>Rhizophora mucronata_Transcriptome.</title>
        <authorList>
            <person name="Meera S.P."/>
            <person name="Sreeshan A."/>
            <person name="Augustine A."/>
        </authorList>
    </citation>
    <scope>NUCLEOTIDE SEQUENCE</scope>
    <source>
        <tissue evidence="1">Leaf</tissue>
    </source>
</reference>
<dbReference type="AlphaFoldDB" id="A0A2P2KX80"/>
<evidence type="ECO:0000313" key="1">
    <source>
        <dbReference type="EMBL" id="MBX10324.1"/>
    </source>
</evidence>
<organism evidence="1">
    <name type="scientific">Rhizophora mucronata</name>
    <name type="common">Asiatic mangrove</name>
    <dbReference type="NCBI Taxonomy" id="61149"/>
    <lineage>
        <taxon>Eukaryota</taxon>
        <taxon>Viridiplantae</taxon>
        <taxon>Streptophyta</taxon>
        <taxon>Embryophyta</taxon>
        <taxon>Tracheophyta</taxon>
        <taxon>Spermatophyta</taxon>
        <taxon>Magnoliopsida</taxon>
        <taxon>eudicotyledons</taxon>
        <taxon>Gunneridae</taxon>
        <taxon>Pentapetalae</taxon>
        <taxon>rosids</taxon>
        <taxon>fabids</taxon>
        <taxon>Malpighiales</taxon>
        <taxon>Rhizophoraceae</taxon>
        <taxon>Rhizophora</taxon>
    </lineage>
</organism>
<proteinExistence type="predicted"/>
<dbReference type="EMBL" id="GGEC01029840">
    <property type="protein sequence ID" value="MBX10324.1"/>
    <property type="molecule type" value="Transcribed_RNA"/>
</dbReference>
<sequence length="82" mass="9634">MECDLIELHIILCLLFVGEEDCGRQLGICLVKWRMQGLSKIYLLIIRIWMHCVKVGKWTWLLKSCLRCPLRVYGLMLSLIVL</sequence>
<accession>A0A2P2KX80</accession>
<protein>
    <submittedName>
        <fullName evidence="1">Pentatricopeptide repeat-containing protein</fullName>
    </submittedName>
</protein>